<dbReference type="NCBIfam" id="TIGR00042">
    <property type="entry name" value="RdgB/HAM1 family non-canonical purine NTP pyrophosphatase"/>
    <property type="match status" value="1"/>
</dbReference>
<feature type="binding site" evidence="13">
    <location>
        <begin position="32"/>
        <end position="37"/>
    </location>
    <ligand>
        <name>ITP</name>
        <dbReference type="ChEBI" id="CHEBI:61402"/>
    </ligand>
</feature>
<keyword evidence="5 13" id="KW-0547">Nucleotide-binding</keyword>
<comment type="catalytic activity">
    <reaction evidence="10">
        <text>ITP + H2O = IMP + diphosphate + H(+)</text>
        <dbReference type="Rhea" id="RHEA:29399"/>
        <dbReference type="ChEBI" id="CHEBI:15377"/>
        <dbReference type="ChEBI" id="CHEBI:15378"/>
        <dbReference type="ChEBI" id="CHEBI:33019"/>
        <dbReference type="ChEBI" id="CHEBI:58053"/>
        <dbReference type="ChEBI" id="CHEBI:61402"/>
        <dbReference type="EC" id="3.6.1.66"/>
    </reaction>
    <physiologicalReaction direction="left-to-right" evidence="10">
        <dbReference type="Rhea" id="RHEA:29400"/>
    </physiologicalReaction>
</comment>
<evidence type="ECO:0000256" key="14">
    <source>
        <dbReference type="RuleBase" id="RU003781"/>
    </source>
</evidence>
<proteinExistence type="inferred from homology"/>
<evidence type="ECO:0000256" key="10">
    <source>
        <dbReference type="ARBA" id="ARBA00093218"/>
    </source>
</evidence>
<dbReference type="GO" id="GO:0035870">
    <property type="term" value="F:dITP diphosphatase activity"/>
    <property type="evidence" value="ECO:0007669"/>
    <property type="project" value="UniProtKB-UniRule"/>
</dbReference>
<comment type="subcellular location">
    <subcellularLocation>
        <location evidence="1 13">Cytoplasm</location>
    </subcellularLocation>
</comment>
<evidence type="ECO:0000256" key="4">
    <source>
        <dbReference type="ARBA" id="ARBA00022723"/>
    </source>
</evidence>
<feature type="binding site" evidence="13">
    <location>
        <begin position="167"/>
        <end position="170"/>
    </location>
    <ligand>
        <name>ITP</name>
        <dbReference type="ChEBI" id="CHEBI:61402"/>
    </ligand>
</feature>
<evidence type="ECO:0000256" key="11">
    <source>
        <dbReference type="ARBA" id="ARBA00093255"/>
    </source>
</evidence>
<dbReference type="OMA" id="YDPIFQP"/>
<dbReference type="GO" id="GO:0046872">
    <property type="term" value="F:metal ion binding"/>
    <property type="evidence" value="ECO:0007669"/>
    <property type="project" value="UniProtKB-KW"/>
</dbReference>
<evidence type="ECO:0000313" key="16">
    <source>
        <dbReference type="Proteomes" id="UP000005408"/>
    </source>
</evidence>
<accession>A0A8W8LA26</accession>
<evidence type="ECO:0000256" key="1">
    <source>
        <dbReference type="ARBA" id="ARBA00004496"/>
    </source>
</evidence>
<keyword evidence="3 13" id="KW-0963">Cytoplasm</keyword>
<dbReference type="GO" id="GO:0009204">
    <property type="term" value="P:deoxyribonucleoside triphosphate catabolic process"/>
    <property type="evidence" value="ECO:0007669"/>
    <property type="project" value="UniProtKB-UniRule"/>
</dbReference>
<comment type="catalytic activity">
    <reaction evidence="13">
        <text>XTP + H2O = XMP + diphosphate + H(+)</text>
        <dbReference type="Rhea" id="RHEA:28610"/>
        <dbReference type="ChEBI" id="CHEBI:15377"/>
        <dbReference type="ChEBI" id="CHEBI:15378"/>
        <dbReference type="ChEBI" id="CHEBI:33019"/>
        <dbReference type="ChEBI" id="CHEBI:57464"/>
        <dbReference type="ChEBI" id="CHEBI:61314"/>
        <dbReference type="EC" id="3.6.1.66"/>
    </reaction>
</comment>
<evidence type="ECO:0000256" key="13">
    <source>
        <dbReference type="HAMAP-Rule" id="MF_03148"/>
    </source>
</evidence>
<comment type="cofactor">
    <cofactor evidence="13">
        <name>Mg(2+)</name>
        <dbReference type="ChEBI" id="CHEBI:18420"/>
    </cofactor>
    <cofactor evidence="13">
        <name>Mn(2+)</name>
        <dbReference type="ChEBI" id="CHEBI:29035"/>
    </cofactor>
    <text evidence="13">Binds 1 divalent metal cation per subunit; can use either Mg(2+) or Mn(2+).</text>
</comment>
<feature type="binding site" evidence="13">
    <location>
        <position position="190"/>
    </location>
    <ligand>
        <name>ITP</name>
        <dbReference type="ChEBI" id="CHEBI:61402"/>
    </ligand>
</feature>
<dbReference type="Proteomes" id="UP000005408">
    <property type="component" value="Unassembled WGS sequence"/>
</dbReference>
<feature type="binding site" evidence="13">
    <location>
        <begin position="195"/>
        <end position="196"/>
    </location>
    <ligand>
        <name>ITP</name>
        <dbReference type="ChEBI" id="CHEBI:61402"/>
    </ligand>
</feature>
<dbReference type="GO" id="GO:0036222">
    <property type="term" value="F:XTP diphosphatase activity"/>
    <property type="evidence" value="ECO:0007669"/>
    <property type="project" value="UniProtKB-UniRule"/>
</dbReference>
<evidence type="ECO:0000256" key="8">
    <source>
        <dbReference type="ARBA" id="ARBA00023080"/>
    </source>
</evidence>
<evidence type="ECO:0000313" key="15">
    <source>
        <dbReference type="EnsemblMetazoa" id="G2708.5:cds"/>
    </source>
</evidence>
<dbReference type="HAMAP" id="MF_03148">
    <property type="entry name" value="HAM1_NTPase"/>
    <property type="match status" value="1"/>
</dbReference>
<dbReference type="EnsemblMetazoa" id="G2708.5">
    <property type="protein sequence ID" value="G2708.5:cds"/>
    <property type="gene ID" value="G2708"/>
</dbReference>
<dbReference type="InterPro" id="IPR029001">
    <property type="entry name" value="ITPase-like_fam"/>
</dbReference>
<dbReference type="GO" id="GO:0036220">
    <property type="term" value="F:ITP diphosphatase activity"/>
    <property type="evidence" value="ECO:0007669"/>
    <property type="project" value="UniProtKB-UniRule"/>
</dbReference>
<comment type="catalytic activity">
    <reaction evidence="12">
        <text>N(6)-hydroxy-dATP + H2O = N(6)-hydroxy-dAMP + diphosphate + H(+)</text>
        <dbReference type="Rhea" id="RHEA:83971"/>
        <dbReference type="ChEBI" id="CHEBI:15377"/>
        <dbReference type="ChEBI" id="CHEBI:15378"/>
        <dbReference type="ChEBI" id="CHEBI:33019"/>
        <dbReference type="ChEBI" id="CHEBI:233529"/>
        <dbReference type="ChEBI" id="CHEBI:233530"/>
    </reaction>
    <physiologicalReaction direction="left-to-right" evidence="12">
        <dbReference type="Rhea" id="RHEA:83972"/>
    </physiologicalReaction>
</comment>
<dbReference type="KEGG" id="crg:105347412"/>
<dbReference type="AlphaFoldDB" id="A0A8W8LA26"/>
<evidence type="ECO:0000256" key="7">
    <source>
        <dbReference type="ARBA" id="ARBA00022842"/>
    </source>
</evidence>
<keyword evidence="8 13" id="KW-0546">Nucleotide metabolism</keyword>
<dbReference type="FunFam" id="3.90.950.10:FF:000003">
    <property type="entry name" value="Inosine triphosphate pyrophosphatase"/>
    <property type="match status" value="1"/>
</dbReference>
<keyword evidence="6 13" id="KW-0378">Hydrolase</keyword>
<dbReference type="Pfam" id="PF01725">
    <property type="entry name" value="Ham1p_like"/>
    <property type="match status" value="1"/>
</dbReference>
<dbReference type="SUPFAM" id="SSF52972">
    <property type="entry name" value="ITPase-like"/>
    <property type="match status" value="1"/>
</dbReference>
<protein>
    <recommendedName>
        <fullName evidence="13">Inosine triphosphate pyrophosphatase</fullName>
        <shortName evidence="13">ITPase</shortName>
        <shortName evidence="13">Inosine triphosphatase</shortName>
        <ecNumber evidence="13">3.6.1.66</ecNumber>
    </recommendedName>
    <alternativeName>
        <fullName evidence="13">Non-canonical purine NTP pyrophosphatase</fullName>
    </alternativeName>
    <alternativeName>
        <fullName evidence="13">Non-standard purine NTP pyrophosphatase</fullName>
    </alternativeName>
    <alternativeName>
        <fullName evidence="13">Nucleoside-triphosphate diphosphatase</fullName>
    </alternativeName>
    <alternativeName>
        <fullName evidence="13">Nucleoside-triphosphate pyrophosphatase</fullName>
        <shortName evidence="13">NTPase</shortName>
    </alternativeName>
    <alternativeName>
        <fullName evidence="13">XTP/dITP diphosphatase</fullName>
    </alternativeName>
</protein>
<keyword evidence="16" id="KW-1185">Reference proteome</keyword>
<evidence type="ECO:0000256" key="5">
    <source>
        <dbReference type="ARBA" id="ARBA00022741"/>
    </source>
</evidence>
<reference evidence="15" key="1">
    <citation type="submission" date="2022-08" db="UniProtKB">
        <authorList>
            <consortium name="EnsemblMetazoa"/>
        </authorList>
    </citation>
    <scope>IDENTIFICATION</scope>
    <source>
        <strain evidence="15">05x7-T-G4-1.051#20</strain>
    </source>
</reference>
<feature type="binding site" evidence="13">
    <location>
        <position position="90"/>
    </location>
    <ligand>
        <name>Mg(2+)</name>
        <dbReference type="ChEBI" id="CHEBI:18420"/>
    </ligand>
</feature>
<dbReference type="InterPro" id="IPR002637">
    <property type="entry name" value="RdgB/HAM1"/>
</dbReference>
<dbReference type="GO" id="GO:0005737">
    <property type="term" value="C:cytoplasm"/>
    <property type="evidence" value="ECO:0007669"/>
    <property type="project" value="UniProtKB-SubCell"/>
</dbReference>
<dbReference type="PANTHER" id="PTHR11067:SF9">
    <property type="entry name" value="INOSINE TRIPHOSPHATE PYROPHOSPHATASE"/>
    <property type="match status" value="1"/>
</dbReference>
<sequence length="209" mass="23653">MWARVVVSKYFQRVFSSEAKMQEELKEIVLCTGNKNKLKEFMQILGPDFPYKITNVDVDLPEFQGEPEEVATEKCKLAAERLKCPVVTEDTSLCFNALGGLPGPYIKWFLKKLGPEGLHKMLSGFEDKSATAMCILAYSSGEKDSEVKLFCGKTPGEIVAPRGPNDFGWDPCFQPDGFKQTYAEMPKETKNTISHRYKAVELFKKNFQK</sequence>
<evidence type="ECO:0000256" key="6">
    <source>
        <dbReference type="ARBA" id="ARBA00022801"/>
    </source>
</evidence>
<feature type="binding site" evidence="13">
    <location>
        <begin position="90"/>
        <end position="91"/>
    </location>
    <ligand>
        <name>ITP</name>
        <dbReference type="ChEBI" id="CHEBI:61402"/>
    </ligand>
</feature>
<dbReference type="EC" id="3.6.1.66" evidence="13"/>
<name>A0A8W8LA26_MAGGI</name>
<evidence type="ECO:0000256" key="3">
    <source>
        <dbReference type="ARBA" id="ARBA00022490"/>
    </source>
</evidence>
<comment type="catalytic activity">
    <reaction evidence="11">
        <text>dITP + H2O = dIMP + diphosphate + H(+)</text>
        <dbReference type="Rhea" id="RHEA:28342"/>
        <dbReference type="ChEBI" id="CHEBI:15377"/>
        <dbReference type="ChEBI" id="CHEBI:15378"/>
        <dbReference type="ChEBI" id="CHEBI:33019"/>
        <dbReference type="ChEBI" id="CHEBI:61194"/>
        <dbReference type="ChEBI" id="CHEBI:61382"/>
        <dbReference type="EC" id="3.6.1.66"/>
    </reaction>
    <physiologicalReaction direction="left-to-right" evidence="11">
        <dbReference type="Rhea" id="RHEA:28343"/>
    </physiologicalReaction>
</comment>
<keyword evidence="4 13" id="KW-0479">Metal-binding</keyword>
<dbReference type="GO" id="GO:0009117">
    <property type="term" value="P:nucleotide metabolic process"/>
    <property type="evidence" value="ECO:0007669"/>
    <property type="project" value="UniProtKB-KW"/>
</dbReference>
<comment type="subunit">
    <text evidence="13">Homodimer.</text>
</comment>
<organism evidence="15 16">
    <name type="scientific">Magallana gigas</name>
    <name type="common">Pacific oyster</name>
    <name type="synonym">Crassostrea gigas</name>
    <dbReference type="NCBI Taxonomy" id="29159"/>
    <lineage>
        <taxon>Eukaryota</taxon>
        <taxon>Metazoa</taxon>
        <taxon>Spiralia</taxon>
        <taxon>Lophotrochozoa</taxon>
        <taxon>Mollusca</taxon>
        <taxon>Bivalvia</taxon>
        <taxon>Autobranchia</taxon>
        <taxon>Pteriomorphia</taxon>
        <taxon>Ostreida</taxon>
        <taxon>Ostreoidea</taxon>
        <taxon>Ostreidae</taxon>
        <taxon>Magallana</taxon>
    </lineage>
</organism>
<feature type="binding site" evidence="13">
    <location>
        <position position="62"/>
    </location>
    <ligand>
        <name>Mg(2+)</name>
        <dbReference type="ChEBI" id="CHEBI:18420"/>
    </ligand>
</feature>
<evidence type="ECO:0000256" key="9">
    <source>
        <dbReference type="ARBA" id="ARBA00054940"/>
    </source>
</evidence>
<keyword evidence="13" id="KW-0464">Manganese</keyword>
<dbReference type="InterPro" id="IPR027502">
    <property type="entry name" value="ITPase"/>
</dbReference>
<dbReference type="GeneID" id="105347412"/>
<dbReference type="GO" id="GO:0000166">
    <property type="term" value="F:nucleotide binding"/>
    <property type="evidence" value="ECO:0007669"/>
    <property type="project" value="UniProtKB-KW"/>
</dbReference>
<keyword evidence="7 13" id="KW-0460">Magnesium</keyword>
<dbReference type="CDD" id="cd00515">
    <property type="entry name" value="HAM1"/>
    <property type="match status" value="1"/>
</dbReference>
<evidence type="ECO:0000256" key="12">
    <source>
        <dbReference type="ARBA" id="ARBA00093271"/>
    </source>
</evidence>
<comment type="function">
    <text evidence="13">Pyrophosphatase that hydrolyzes non-canonical purine nucleotides such as inosine triphosphate (ITP), deoxyinosine triphosphate (dITP) or xanthosine 5'-triphosphate (XTP) to their respective monophosphate derivatives. The enzyme does not distinguish between the deoxy- and ribose forms. Probably excludes non-canonical purines from RNA and DNA precursor pools, thus preventing their incorporation into RNA and DNA and avoiding chromosomal lesions.</text>
</comment>
<comment type="similarity">
    <text evidence="2 13 14">Belongs to the HAM1 NTPase family.</text>
</comment>
<dbReference type="OrthoDB" id="6288734at2759"/>
<feature type="binding site" evidence="13">
    <location>
        <position position="74"/>
    </location>
    <ligand>
        <name>ITP</name>
        <dbReference type="ChEBI" id="CHEBI:61402"/>
    </ligand>
</feature>
<comment type="function">
    <text evidence="9">Pyrophosphatase that hydrolyzes the non-canonical purine nucleotides inosine triphosphate (ITP), deoxyinosine triphosphate (dITP) as well as 2'-deoxy-N-6-hydroxylaminopurine triphosphate (dHAPTP) and xanthosine 5'-triphosphate (XTP) to their respective monophosphate derivatives. The enzyme does not distinguish between the deoxy- and ribose forms. Probably excludes non-canonical purines from RNA and DNA precursor pools, thus preventing their incorporation into RNA and DNA and avoiding chromosomal lesions.</text>
</comment>
<evidence type="ECO:0000256" key="2">
    <source>
        <dbReference type="ARBA" id="ARBA00008023"/>
    </source>
</evidence>
<dbReference type="PANTHER" id="PTHR11067">
    <property type="entry name" value="INOSINE TRIPHOSPHATE PYROPHOSPHATASE/HAM1 PROTEIN"/>
    <property type="match status" value="1"/>
</dbReference>
<dbReference type="Gene3D" id="3.90.950.10">
    <property type="match status" value="1"/>
</dbReference>